<dbReference type="EnsemblMetazoa" id="Aqu2.1.09123_001">
    <property type="protein sequence ID" value="Aqu2.1.09123_001"/>
    <property type="gene ID" value="Aqu2.1.09123"/>
</dbReference>
<dbReference type="AlphaFoldDB" id="A0A1X7T3S7"/>
<accession>A0A1X7T3S7</accession>
<protein>
    <submittedName>
        <fullName evidence="1">Uncharacterized protein</fullName>
    </submittedName>
</protein>
<dbReference type="InParanoid" id="A0A1X7T3S7"/>
<name>A0A1X7T3S7_AMPQE</name>
<organism evidence="1">
    <name type="scientific">Amphimedon queenslandica</name>
    <name type="common">Sponge</name>
    <dbReference type="NCBI Taxonomy" id="400682"/>
    <lineage>
        <taxon>Eukaryota</taxon>
        <taxon>Metazoa</taxon>
        <taxon>Porifera</taxon>
        <taxon>Demospongiae</taxon>
        <taxon>Heteroscleromorpha</taxon>
        <taxon>Haplosclerida</taxon>
        <taxon>Niphatidae</taxon>
        <taxon>Amphimedon</taxon>
    </lineage>
</organism>
<sequence length="58" mass="6143">SSLDTLTVLGSHKGDVIPLANDSSLTHLTLHSSRLISATITGSLFSLQYRTNHGVLPV</sequence>
<reference evidence="1" key="1">
    <citation type="submission" date="2017-05" db="UniProtKB">
        <authorList>
            <consortium name="EnsemblMetazoa"/>
        </authorList>
    </citation>
    <scope>IDENTIFICATION</scope>
</reference>
<proteinExistence type="predicted"/>
<evidence type="ECO:0000313" key="1">
    <source>
        <dbReference type="EnsemblMetazoa" id="Aqu2.1.09123_001"/>
    </source>
</evidence>